<dbReference type="InterPro" id="IPR003594">
    <property type="entry name" value="HATPase_dom"/>
</dbReference>
<evidence type="ECO:0000256" key="7">
    <source>
        <dbReference type="SAM" id="Coils"/>
    </source>
</evidence>
<dbReference type="SUPFAM" id="SSF52172">
    <property type="entry name" value="CheY-like"/>
    <property type="match status" value="1"/>
</dbReference>
<evidence type="ECO:0000256" key="3">
    <source>
        <dbReference type="ARBA" id="ARBA00022553"/>
    </source>
</evidence>
<dbReference type="InterPro" id="IPR036097">
    <property type="entry name" value="HisK_dim/P_sf"/>
</dbReference>
<evidence type="ECO:0000313" key="13">
    <source>
        <dbReference type="EMBL" id="TCK05638.1"/>
    </source>
</evidence>
<organism evidence="13 14">
    <name type="scientific">Marinobacterium mangrovicola</name>
    <dbReference type="NCBI Taxonomy" id="1476959"/>
    <lineage>
        <taxon>Bacteria</taxon>
        <taxon>Pseudomonadati</taxon>
        <taxon>Pseudomonadota</taxon>
        <taxon>Gammaproteobacteria</taxon>
        <taxon>Oceanospirillales</taxon>
        <taxon>Oceanospirillaceae</taxon>
        <taxon>Marinobacterium</taxon>
    </lineage>
</organism>
<reference evidence="13 14" key="1">
    <citation type="submission" date="2019-03" db="EMBL/GenBank/DDBJ databases">
        <title>Genomic Encyclopedia of Archaeal and Bacterial Type Strains, Phase II (KMG-II): from individual species to whole genera.</title>
        <authorList>
            <person name="Goeker M."/>
        </authorList>
    </citation>
    <scope>NUCLEOTIDE SEQUENCE [LARGE SCALE GENOMIC DNA]</scope>
    <source>
        <strain evidence="13 14">DSM 27697</strain>
    </source>
</reference>
<dbReference type="Pfam" id="PF00512">
    <property type="entry name" value="HisKA"/>
    <property type="match status" value="1"/>
</dbReference>
<protein>
    <recommendedName>
        <fullName evidence="2">histidine kinase</fullName>
        <ecNumber evidence="2">2.7.13.3</ecNumber>
    </recommendedName>
</protein>
<keyword evidence="7" id="KW-0175">Coiled coil</keyword>
<dbReference type="Gene3D" id="3.40.50.2300">
    <property type="match status" value="1"/>
</dbReference>
<dbReference type="CDD" id="cd16922">
    <property type="entry name" value="HATPase_EvgS-ArcB-TorS-like"/>
    <property type="match status" value="1"/>
</dbReference>
<dbReference type="PANTHER" id="PTHR45339:SF5">
    <property type="entry name" value="HISTIDINE KINASE"/>
    <property type="match status" value="1"/>
</dbReference>
<dbReference type="InterPro" id="IPR008207">
    <property type="entry name" value="Sig_transdc_His_kin_Hpt_dom"/>
</dbReference>
<proteinExistence type="predicted"/>
<accession>A0A4R1GCW1</accession>
<feature type="domain" description="PAS" evidence="10">
    <location>
        <begin position="113"/>
        <end position="147"/>
    </location>
</feature>
<dbReference type="OrthoDB" id="9810730at2"/>
<dbReference type="PROSITE" id="PS50113">
    <property type="entry name" value="PAC"/>
    <property type="match status" value="2"/>
</dbReference>
<feature type="domain" description="PAS" evidence="10">
    <location>
        <begin position="220"/>
        <end position="267"/>
    </location>
</feature>
<dbReference type="InterPro" id="IPR000700">
    <property type="entry name" value="PAS-assoc_C"/>
</dbReference>
<dbReference type="GO" id="GO:0005886">
    <property type="term" value="C:plasma membrane"/>
    <property type="evidence" value="ECO:0007669"/>
    <property type="project" value="UniProtKB-SubCell"/>
</dbReference>
<dbReference type="Pfam" id="PF00072">
    <property type="entry name" value="Response_reg"/>
    <property type="match status" value="1"/>
</dbReference>
<dbReference type="Pfam" id="PF00989">
    <property type="entry name" value="PAS"/>
    <property type="match status" value="1"/>
</dbReference>
<keyword evidence="14" id="KW-1185">Reference proteome</keyword>
<evidence type="ECO:0000313" key="14">
    <source>
        <dbReference type="Proteomes" id="UP000294546"/>
    </source>
</evidence>
<dbReference type="InterPro" id="IPR001789">
    <property type="entry name" value="Sig_transdc_resp-reg_receiver"/>
</dbReference>
<evidence type="ECO:0000259" key="11">
    <source>
        <dbReference type="PROSITE" id="PS50113"/>
    </source>
</evidence>
<dbReference type="SMART" id="SM00091">
    <property type="entry name" value="PAS"/>
    <property type="match status" value="2"/>
</dbReference>
<feature type="domain" description="PAC" evidence="11">
    <location>
        <begin position="294"/>
        <end position="345"/>
    </location>
</feature>
<dbReference type="PROSITE" id="PS50112">
    <property type="entry name" value="PAS"/>
    <property type="match status" value="2"/>
</dbReference>
<comment type="caution">
    <text evidence="13">The sequence shown here is derived from an EMBL/GenBank/DDBJ whole genome shotgun (WGS) entry which is preliminary data.</text>
</comment>
<dbReference type="AlphaFoldDB" id="A0A4R1GCW1"/>
<feature type="modified residue" description="Phosphohistidine" evidence="5">
    <location>
        <position position="877"/>
    </location>
</feature>
<dbReference type="PRINTS" id="PR00344">
    <property type="entry name" value="BCTRLSENSOR"/>
</dbReference>
<dbReference type="Gene3D" id="3.30.565.10">
    <property type="entry name" value="Histidine kinase-like ATPase, C-terminal domain"/>
    <property type="match status" value="1"/>
</dbReference>
<evidence type="ECO:0000259" key="9">
    <source>
        <dbReference type="PROSITE" id="PS50110"/>
    </source>
</evidence>
<sequence length="1018" mass="112587">MTDEAIWQRRLDRERAARKEAERLLENKAAELFAANQQLEQERSQLTALIETVESSVNQLLHEATSTTDDSHISTAALPSLLAGLIKDNSRVQKLLARQKFALDEHAIVSISDTNGIITYVNDRFCKLSGYAREEILGGTYDLVHSDYHSAEFFEQMDQQIHRGEVWSGEINSRAKDGSSFWVSATIVPIFDENNDPVEFIAIQTDLTGSKALEQALKEEKNFLKNLTDSMDEGVYVIDGQGICLFINEAAARLLGRQREECLNRSLHPSVMAGFDNWPEDPVLSNLGESREQKEQHFEFLRHDGSVFPVSLIASPLVQDDSQRRAVCVIRDISTTRQLEEAREKALRDAQATAAAKSSFLSNMSHEIRTPLNALLGFSNMLLQSPLEPKQKDYANKIRVSAHNLLEVVDDVLDFSDLDAGTLQLRNSGFDLDEVLQAVYDGEWVQTQDKGLTLEMENLAEDTHRLIGDPLRLRQILVKLTNNAIKFSSRGRIRVAVSSEQRSAELLQLRISVSDQGVGISPDKLALLGTPFSQGDSSTTRRFSGTGLGLSICYRLAHTMGGVIDVSSREGEGSCFSLQLELPFQPTSPTVVRQQNLRLIDPLGRLAPLCRQLGYPTLDSIGRTETEADATIADLFASGNDEEIDHCTDDHPLVLVASPEQLERFNAERSVRKAEGCSLLTARALATALDTAFSAPTTPHILLVEDNAINALIARRMIERLGLKTSHCQSGEEAISLSHEKSFSLILMDIEMPGLNGYETSRKIRDTGDRTPIIALTAHNEAECLAQAQEAGMDDLLGKPLDIGPLRECLARWKINPESPQNSVSFDTQSALRRFGGDEQLLKHLCDQFIEQHSEDAQRIEVAIAKQDRSQAALITHSLKGIAGNLALAELKQQSGTLETSLRRNMLPTEAQLSAFRQSLEQAIEAMRSYSQPASASETRETVQTLAINDKQVATTLDELIQLLELGDIDSIEKARRLAEITPPGPLAAPVARLLKQADNFDFDAALGSATRLRENLT</sequence>
<dbReference type="SMART" id="SM00388">
    <property type="entry name" value="HisKA"/>
    <property type="match status" value="1"/>
</dbReference>
<dbReference type="SUPFAM" id="SSF47226">
    <property type="entry name" value="Histidine-containing phosphotransfer domain, HPT domain"/>
    <property type="match status" value="1"/>
</dbReference>
<feature type="domain" description="Response regulatory" evidence="9">
    <location>
        <begin position="700"/>
        <end position="814"/>
    </location>
</feature>
<dbReference type="Pfam" id="PF13426">
    <property type="entry name" value="PAS_9"/>
    <property type="match status" value="1"/>
</dbReference>
<dbReference type="Gene3D" id="1.10.287.130">
    <property type="match status" value="1"/>
</dbReference>
<dbReference type="CDD" id="cd17546">
    <property type="entry name" value="REC_hyHK_CKI1_RcsC-like"/>
    <property type="match status" value="1"/>
</dbReference>
<dbReference type="PANTHER" id="PTHR45339">
    <property type="entry name" value="HYBRID SIGNAL TRANSDUCTION HISTIDINE KINASE J"/>
    <property type="match status" value="1"/>
</dbReference>
<keyword evidence="3 6" id="KW-0597">Phosphoprotein</keyword>
<name>A0A4R1GCW1_9GAMM</name>
<evidence type="ECO:0000256" key="1">
    <source>
        <dbReference type="ARBA" id="ARBA00000085"/>
    </source>
</evidence>
<evidence type="ECO:0000256" key="5">
    <source>
        <dbReference type="PROSITE-ProRule" id="PRU00110"/>
    </source>
</evidence>
<evidence type="ECO:0000259" key="8">
    <source>
        <dbReference type="PROSITE" id="PS50109"/>
    </source>
</evidence>
<dbReference type="InterPro" id="IPR005467">
    <property type="entry name" value="His_kinase_dom"/>
</dbReference>
<dbReference type="NCBIfam" id="TIGR00229">
    <property type="entry name" value="sensory_box"/>
    <property type="match status" value="2"/>
</dbReference>
<dbReference type="GO" id="GO:0005524">
    <property type="term" value="F:ATP binding"/>
    <property type="evidence" value="ECO:0007669"/>
    <property type="project" value="UniProtKB-KW"/>
</dbReference>
<feature type="modified residue" description="4-aspartylphosphate" evidence="6">
    <location>
        <position position="749"/>
    </location>
</feature>
<dbReference type="SUPFAM" id="SSF47384">
    <property type="entry name" value="Homodimeric domain of signal transducing histidine kinase"/>
    <property type="match status" value="1"/>
</dbReference>
<dbReference type="InterPro" id="IPR000014">
    <property type="entry name" value="PAS"/>
</dbReference>
<dbReference type="PROSITE" id="PS50110">
    <property type="entry name" value="RESPONSE_REGULATORY"/>
    <property type="match status" value="1"/>
</dbReference>
<dbReference type="SMART" id="SM00086">
    <property type="entry name" value="PAC"/>
    <property type="match status" value="2"/>
</dbReference>
<dbReference type="InterPro" id="IPR036641">
    <property type="entry name" value="HPT_dom_sf"/>
</dbReference>
<feature type="domain" description="PAC" evidence="11">
    <location>
        <begin position="167"/>
        <end position="219"/>
    </location>
</feature>
<dbReference type="Pfam" id="PF02518">
    <property type="entry name" value="HATPase_c"/>
    <property type="match status" value="1"/>
</dbReference>
<dbReference type="GO" id="GO:0006355">
    <property type="term" value="P:regulation of DNA-templated transcription"/>
    <property type="evidence" value="ECO:0007669"/>
    <property type="project" value="InterPro"/>
</dbReference>
<dbReference type="InterPro" id="IPR004358">
    <property type="entry name" value="Sig_transdc_His_kin-like_C"/>
</dbReference>
<feature type="coiled-coil region" evidence="7">
    <location>
        <begin position="11"/>
        <end position="56"/>
    </location>
</feature>
<dbReference type="EC" id="2.7.13.3" evidence="2"/>
<dbReference type="Pfam" id="PF01627">
    <property type="entry name" value="Hpt"/>
    <property type="match status" value="1"/>
</dbReference>
<gene>
    <name evidence="13" type="ORF">CLV83_2566</name>
</gene>
<evidence type="ECO:0000256" key="2">
    <source>
        <dbReference type="ARBA" id="ARBA00012438"/>
    </source>
</evidence>
<dbReference type="InterPro" id="IPR003661">
    <property type="entry name" value="HisK_dim/P_dom"/>
</dbReference>
<evidence type="ECO:0000256" key="6">
    <source>
        <dbReference type="PROSITE-ProRule" id="PRU00169"/>
    </source>
</evidence>
<dbReference type="SUPFAM" id="SSF55785">
    <property type="entry name" value="PYP-like sensor domain (PAS domain)"/>
    <property type="match status" value="2"/>
</dbReference>
<dbReference type="PROSITE" id="PS50894">
    <property type="entry name" value="HPT"/>
    <property type="match status" value="1"/>
</dbReference>
<dbReference type="FunFam" id="3.30.565.10:FF:000010">
    <property type="entry name" value="Sensor histidine kinase RcsC"/>
    <property type="match status" value="1"/>
</dbReference>
<keyword evidence="4" id="KW-0902">Two-component regulatory system</keyword>
<dbReference type="EMBL" id="SMFU01000009">
    <property type="protein sequence ID" value="TCK05638.1"/>
    <property type="molecule type" value="Genomic_DNA"/>
</dbReference>
<comment type="catalytic activity">
    <reaction evidence="1">
        <text>ATP + protein L-histidine = ADP + protein N-phospho-L-histidine.</text>
        <dbReference type="EC" id="2.7.13.3"/>
    </reaction>
</comment>
<evidence type="ECO:0000256" key="4">
    <source>
        <dbReference type="ARBA" id="ARBA00023012"/>
    </source>
</evidence>
<dbReference type="InterPro" id="IPR001610">
    <property type="entry name" value="PAC"/>
</dbReference>
<dbReference type="SUPFAM" id="SSF55874">
    <property type="entry name" value="ATPase domain of HSP90 chaperone/DNA topoisomerase II/histidine kinase"/>
    <property type="match status" value="1"/>
</dbReference>
<dbReference type="Proteomes" id="UP000294546">
    <property type="component" value="Unassembled WGS sequence"/>
</dbReference>
<dbReference type="GO" id="GO:0000155">
    <property type="term" value="F:phosphorelay sensor kinase activity"/>
    <property type="evidence" value="ECO:0007669"/>
    <property type="project" value="InterPro"/>
</dbReference>
<evidence type="ECO:0000259" key="10">
    <source>
        <dbReference type="PROSITE" id="PS50112"/>
    </source>
</evidence>
<evidence type="ECO:0000259" key="12">
    <source>
        <dbReference type="PROSITE" id="PS50894"/>
    </source>
</evidence>
<dbReference type="Gene3D" id="1.20.120.160">
    <property type="entry name" value="HPT domain"/>
    <property type="match status" value="1"/>
</dbReference>
<dbReference type="InterPro" id="IPR036890">
    <property type="entry name" value="HATPase_C_sf"/>
</dbReference>
<dbReference type="PROSITE" id="PS50109">
    <property type="entry name" value="HIS_KIN"/>
    <property type="match status" value="1"/>
</dbReference>
<feature type="domain" description="HPt" evidence="12">
    <location>
        <begin position="838"/>
        <end position="930"/>
    </location>
</feature>
<dbReference type="InterPro" id="IPR013767">
    <property type="entry name" value="PAS_fold"/>
</dbReference>
<dbReference type="SMART" id="SM00387">
    <property type="entry name" value="HATPase_c"/>
    <property type="match status" value="1"/>
</dbReference>
<dbReference type="Gene3D" id="3.30.450.20">
    <property type="entry name" value="PAS domain"/>
    <property type="match status" value="2"/>
</dbReference>
<dbReference type="InterPro" id="IPR011006">
    <property type="entry name" value="CheY-like_superfamily"/>
</dbReference>
<dbReference type="InterPro" id="IPR035965">
    <property type="entry name" value="PAS-like_dom_sf"/>
</dbReference>
<dbReference type="SMART" id="SM00448">
    <property type="entry name" value="REC"/>
    <property type="match status" value="1"/>
</dbReference>
<dbReference type="CDD" id="cd00082">
    <property type="entry name" value="HisKA"/>
    <property type="match status" value="1"/>
</dbReference>
<dbReference type="CDD" id="cd00130">
    <property type="entry name" value="PAS"/>
    <property type="match status" value="2"/>
</dbReference>
<feature type="domain" description="Histidine kinase" evidence="8">
    <location>
        <begin position="363"/>
        <end position="584"/>
    </location>
</feature>
<dbReference type="RefSeq" id="WP_132292899.1">
    <property type="nucleotide sequence ID" value="NZ_SMFU01000009.1"/>
</dbReference>